<gene>
    <name evidence="3" type="ORF">AK812_SmicGene33187</name>
</gene>
<evidence type="ECO:0000256" key="1">
    <source>
        <dbReference type="SAM" id="MobiDB-lite"/>
    </source>
</evidence>
<feature type="transmembrane region" description="Helical" evidence="2">
    <location>
        <begin position="161"/>
        <end position="185"/>
    </location>
</feature>
<dbReference type="AlphaFoldDB" id="A0A1Q9CS78"/>
<organism evidence="3 4">
    <name type="scientific">Symbiodinium microadriaticum</name>
    <name type="common">Dinoflagellate</name>
    <name type="synonym">Zooxanthella microadriatica</name>
    <dbReference type="NCBI Taxonomy" id="2951"/>
    <lineage>
        <taxon>Eukaryota</taxon>
        <taxon>Sar</taxon>
        <taxon>Alveolata</taxon>
        <taxon>Dinophyceae</taxon>
        <taxon>Suessiales</taxon>
        <taxon>Symbiodiniaceae</taxon>
        <taxon>Symbiodinium</taxon>
    </lineage>
</organism>
<comment type="caution">
    <text evidence="3">The sequence shown here is derived from an EMBL/GenBank/DDBJ whole genome shotgun (WGS) entry which is preliminary data.</text>
</comment>
<dbReference type="EMBL" id="LSRX01000957">
    <property type="protein sequence ID" value="OLP85778.1"/>
    <property type="molecule type" value="Genomic_DNA"/>
</dbReference>
<feature type="compositionally biased region" description="Basic and acidic residues" evidence="1">
    <location>
        <begin position="44"/>
        <end position="53"/>
    </location>
</feature>
<name>A0A1Q9CS78_SYMMI</name>
<sequence>MGAGPSCNHCDPDKLDIEAASPNIEILHMHDAMQSMEVGSYKNCSRDDEKQGDTDAEAAEADGGICDNSRSESDESDSLPPLRVDKILTVTSNELMRGISMKETLQSWGRLWRQSPIDLPEKERAGLWTRSRQVAQFHIFLSHTWATHGRWKYLALSFQHAWRYVLLTWLLVLVVVELLTCLDLAPAMGNVRFSYQGFRQECPFSGLGLFVAMPVSVLTFFLAPYFPDIGDTDQSCFLDVVSINQGDLGMMRQGIYGLGGFLSASKETKAVA</sequence>
<protein>
    <submittedName>
        <fullName evidence="3">Uncharacterized protein</fullName>
    </submittedName>
</protein>
<evidence type="ECO:0000313" key="3">
    <source>
        <dbReference type="EMBL" id="OLP85778.1"/>
    </source>
</evidence>
<feature type="transmembrane region" description="Helical" evidence="2">
    <location>
        <begin position="206"/>
        <end position="226"/>
    </location>
</feature>
<proteinExistence type="predicted"/>
<keyword evidence="2" id="KW-0472">Membrane</keyword>
<reference evidence="3 4" key="1">
    <citation type="submission" date="2016-02" db="EMBL/GenBank/DDBJ databases">
        <title>Genome analysis of coral dinoflagellate symbionts highlights evolutionary adaptations to a symbiotic lifestyle.</title>
        <authorList>
            <person name="Aranda M."/>
            <person name="Li Y."/>
            <person name="Liew Y.J."/>
            <person name="Baumgarten S."/>
            <person name="Simakov O."/>
            <person name="Wilson M."/>
            <person name="Piel J."/>
            <person name="Ashoor H."/>
            <person name="Bougouffa S."/>
            <person name="Bajic V.B."/>
            <person name="Ryu T."/>
            <person name="Ravasi T."/>
            <person name="Bayer T."/>
            <person name="Micklem G."/>
            <person name="Kim H."/>
            <person name="Bhak J."/>
            <person name="Lajeunesse T.C."/>
            <person name="Voolstra C.R."/>
        </authorList>
    </citation>
    <scope>NUCLEOTIDE SEQUENCE [LARGE SCALE GENOMIC DNA]</scope>
    <source>
        <strain evidence="3 4">CCMP2467</strain>
    </source>
</reference>
<evidence type="ECO:0000256" key="2">
    <source>
        <dbReference type="SAM" id="Phobius"/>
    </source>
</evidence>
<dbReference type="OrthoDB" id="433292at2759"/>
<dbReference type="Proteomes" id="UP000186817">
    <property type="component" value="Unassembled WGS sequence"/>
</dbReference>
<keyword evidence="2" id="KW-1133">Transmembrane helix</keyword>
<accession>A0A1Q9CS78</accession>
<evidence type="ECO:0000313" key="4">
    <source>
        <dbReference type="Proteomes" id="UP000186817"/>
    </source>
</evidence>
<keyword evidence="2" id="KW-0812">Transmembrane</keyword>
<keyword evidence="4" id="KW-1185">Reference proteome</keyword>
<feature type="region of interest" description="Disordered" evidence="1">
    <location>
        <begin position="40"/>
        <end position="80"/>
    </location>
</feature>